<dbReference type="AlphaFoldDB" id="A0A7J6N5H6"/>
<sequence>MGLRFNWLHRSIVLFAYTAVMVLSDSVTPTMIGDHPPGCSCIYLTGAVNPDEVIPLGIGMRLQSNLPGEEVGEHGTLELHWTVADPDAKPNIDSTGYVQLSLGDDEVYMRLTLTSPRITTMVMTDGAL</sequence>
<gene>
    <name evidence="2" type="ORF">FOZ60_015863</name>
</gene>
<comment type="caution">
    <text evidence="2">The sequence shown here is derived from an EMBL/GenBank/DDBJ whole genome shotgun (WGS) entry which is preliminary data.</text>
</comment>
<dbReference type="Proteomes" id="UP000541610">
    <property type="component" value="Unassembled WGS sequence"/>
</dbReference>
<protein>
    <submittedName>
        <fullName evidence="2">Uncharacterized protein</fullName>
    </submittedName>
</protein>
<proteinExistence type="predicted"/>
<accession>A0A7J6N5H6</accession>
<evidence type="ECO:0000313" key="2">
    <source>
        <dbReference type="EMBL" id="KAF4678954.1"/>
    </source>
</evidence>
<evidence type="ECO:0000313" key="3">
    <source>
        <dbReference type="Proteomes" id="UP000541610"/>
    </source>
</evidence>
<keyword evidence="1" id="KW-0732">Signal</keyword>
<reference evidence="2 3" key="1">
    <citation type="submission" date="2020-04" db="EMBL/GenBank/DDBJ databases">
        <title>Perkinsus olseni comparative genomics.</title>
        <authorList>
            <person name="Bogema D.R."/>
        </authorList>
    </citation>
    <scope>NUCLEOTIDE SEQUENCE [LARGE SCALE GENOMIC DNA]</scope>
    <source>
        <strain evidence="2">00978-12</strain>
    </source>
</reference>
<feature type="signal peptide" evidence="1">
    <location>
        <begin position="1"/>
        <end position="24"/>
    </location>
</feature>
<name>A0A7J6N5H6_PEROL</name>
<organism evidence="2 3">
    <name type="scientific">Perkinsus olseni</name>
    <name type="common">Perkinsus atlanticus</name>
    <dbReference type="NCBI Taxonomy" id="32597"/>
    <lineage>
        <taxon>Eukaryota</taxon>
        <taxon>Sar</taxon>
        <taxon>Alveolata</taxon>
        <taxon>Perkinsozoa</taxon>
        <taxon>Perkinsea</taxon>
        <taxon>Perkinsida</taxon>
        <taxon>Perkinsidae</taxon>
        <taxon>Perkinsus</taxon>
    </lineage>
</organism>
<dbReference type="EMBL" id="JABANP010000810">
    <property type="protein sequence ID" value="KAF4678954.1"/>
    <property type="molecule type" value="Genomic_DNA"/>
</dbReference>
<evidence type="ECO:0000256" key="1">
    <source>
        <dbReference type="SAM" id="SignalP"/>
    </source>
</evidence>
<feature type="chain" id="PRO_5029679802" evidence="1">
    <location>
        <begin position="25"/>
        <end position="128"/>
    </location>
</feature>